<gene>
    <name evidence="2" type="ORF">NCTC13184_03837</name>
</gene>
<organism evidence="2 3">
    <name type="scientific">Nocardia africana</name>
    <dbReference type="NCBI Taxonomy" id="134964"/>
    <lineage>
        <taxon>Bacteria</taxon>
        <taxon>Bacillati</taxon>
        <taxon>Actinomycetota</taxon>
        <taxon>Actinomycetes</taxon>
        <taxon>Mycobacteriales</taxon>
        <taxon>Nocardiaceae</taxon>
        <taxon>Nocardia</taxon>
    </lineage>
</organism>
<feature type="transmembrane region" description="Helical" evidence="1">
    <location>
        <begin position="97"/>
        <end position="116"/>
    </location>
</feature>
<protein>
    <submittedName>
        <fullName evidence="2">Uncharacterized protein</fullName>
    </submittedName>
</protein>
<reference evidence="2 3" key="1">
    <citation type="submission" date="2018-06" db="EMBL/GenBank/DDBJ databases">
        <authorList>
            <consortium name="Pathogen Informatics"/>
            <person name="Doyle S."/>
        </authorList>
    </citation>
    <scope>NUCLEOTIDE SEQUENCE [LARGE SCALE GENOMIC DNA]</scope>
    <source>
        <strain evidence="2 3">NCTC13184</strain>
    </source>
</reference>
<dbReference type="EMBL" id="UGRU01000001">
    <property type="protein sequence ID" value="SUA45314.1"/>
    <property type="molecule type" value="Genomic_DNA"/>
</dbReference>
<dbReference type="Proteomes" id="UP000255082">
    <property type="component" value="Unassembled WGS sequence"/>
</dbReference>
<keyword evidence="1" id="KW-1133">Transmembrane helix</keyword>
<feature type="transmembrane region" description="Helical" evidence="1">
    <location>
        <begin position="137"/>
        <end position="156"/>
    </location>
</feature>
<evidence type="ECO:0000256" key="1">
    <source>
        <dbReference type="SAM" id="Phobius"/>
    </source>
</evidence>
<dbReference type="AlphaFoldDB" id="A0A378WY26"/>
<accession>A0A378WY26</accession>
<evidence type="ECO:0000313" key="2">
    <source>
        <dbReference type="EMBL" id="SUA45314.1"/>
    </source>
</evidence>
<dbReference type="RefSeq" id="WP_128145280.1">
    <property type="nucleotide sequence ID" value="NZ_UGRU01000001.1"/>
</dbReference>
<name>A0A378WY26_9NOCA</name>
<feature type="transmembrane region" description="Helical" evidence="1">
    <location>
        <begin position="200"/>
        <end position="222"/>
    </location>
</feature>
<feature type="transmembrane region" description="Helical" evidence="1">
    <location>
        <begin position="44"/>
        <end position="62"/>
    </location>
</feature>
<feature type="transmembrane region" description="Helical" evidence="1">
    <location>
        <begin position="176"/>
        <end position="193"/>
    </location>
</feature>
<keyword evidence="1" id="KW-0812">Transmembrane</keyword>
<sequence length="292" mass="31043">MWSMNLSATTAAARRGSPDAWSGPLRQLVGEFADIEIVDRSMTLAAKIFTCVLPVIIAGSVFSQLDLATRAIDDQLGLDRATFRSAFGVVAASDPTFAAFGVVGLLMVVISGASFAKTLARIYGKLWDVPAIGLRDAWRWPVVLLVVAFSAATIGAVRELAGLRYVGLPLTVGGEFLVWMFVWTLCGYLLTLGTLRGRALWTTGVLTAVGLTAVRAVGRLVLPKITASAQVKFGLLGPVFTAISWLFVLSLVVVGAATITKVLVPGPTRTEVRAASRTPEGDRYFVVTEIVA</sequence>
<dbReference type="OrthoDB" id="4564907at2"/>
<feature type="transmembrane region" description="Helical" evidence="1">
    <location>
        <begin position="242"/>
        <end position="264"/>
    </location>
</feature>
<evidence type="ECO:0000313" key="3">
    <source>
        <dbReference type="Proteomes" id="UP000255082"/>
    </source>
</evidence>
<keyword evidence="1" id="KW-0472">Membrane</keyword>
<proteinExistence type="predicted"/>